<dbReference type="InterPro" id="IPR053710">
    <property type="entry name" value="Arylamine_NAT_domain_sf"/>
</dbReference>
<gene>
    <name evidence="7" type="primary">Aryl</name>
    <name evidence="7" type="ORF">OXYCRI_R12126</name>
</gene>
<dbReference type="GO" id="GO:0004060">
    <property type="term" value="F:arylamine N-acetyltransferase activity"/>
    <property type="evidence" value="ECO:0007669"/>
    <property type="project" value="UniProtKB-EC"/>
</dbReference>
<comment type="catalytic activity">
    <reaction evidence="5">
        <text>an arylamine + acetyl-CoA = an N-acetylarylamine + CoA</text>
        <dbReference type="Rhea" id="RHEA:16613"/>
        <dbReference type="ChEBI" id="CHEBI:13790"/>
        <dbReference type="ChEBI" id="CHEBI:50471"/>
        <dbReference type="ChEBI" id="CHEBI:57287"/>
        <dbReference type="ChEBI" id="CHEBI:57288"/>
        <dbReference type="EC" id="2.3.1.5"/>
    </reaction>
</comment>
<dbReference type="PRINTS" id="PR01543">
    <property type="entry name" value="ANATRNSFRASE"/>
</dbReference>
<dbReference type="FunFam" id="3.30.2140.20:FF:000001">
    <property type="entry name" value="Arylamine N-acetyltransferase 1"/>
    <property type="match status" value="1"/>
</dbReference>
<protein>
    <recommendedName>
        <fullName evidence="2">arylamine N-acetyltransferase</fullName>
        <ecNumber evidence="2">2.3.1.5</ecNumber>
    </recommendedName>
</protein>
<dbReference type="EC" id="2.3.1.5" evidence="2"/>
<comment type="caution">
    <text evidence="7">The sequence shown here is derived from an EMBL/GenBank/DDBJ whole genome shotgun (WGS) entry which is preliminary data.</text>
</comment>
<organism evidence="7 8">
    <name type="scientific">Oxyruncus cristatus</name>
    <name type="common">sharpbill</name>
    <dbReference type="NCBI Taxonomy" id="114331"/>
    <lineage>
        <taxon>Eukaryota</taxon>
        <taxon>Metazoa</taxon>
        <taxon>Chordata</taxon>
        <taxon>Craniata</taxon>
        <taxon>Vertebrata</taxon>
        <taxon>Euteleostomi</taxon>
        <taxon>Archelosauria</taxon>
        <taxon>Archosauria</taxon>
        <taxon>Dinosauria</taxon>
        <taxon>Saurischia</taxon>
        <taxon>Theropoda</taxon>
        <taxon>Coelurosauria</taxon>
        <taxon>Aves</taxon>
        <taxon>Neognathae</taxon>
        <taxon>Neoaves</taxon>
        <taxon>Telluraves</taxon>
        <taxon>Australaves</taxon>
        <taxon>Passeriformes</taxon>
        <taxon>Cotingidae</taxon>
        <taxon>Oxyruncus</taxon>
    </lineage>
</organism>
<evidence type="ECO:0000256" key="3">
    <source>
        <dbReference type="ARBA" id="ARBA00022679"/>
    </source>
</evidence>
<evidence type="ECO:0000256" key="1">
    <source>
        <dbReference type="ARBA" id="ARBA00006547"/>
    </source>
</evidence>
<feature type="non-terminal residue" evidence="7">
    <location>
        <position position="1"/>
    </location>
</feature>
<evidence type="ECO:0000256" key="2">
    <source>
        <dbReference type="ARBA" id="ARBA00012701"/>
    </source>
</evidence>
<dbReference type="Proteomes" id="UP000564466">
    <property type="component" value="Unassembled WGS sequence"/>
</dbReference>
<dbReference type="PANTHER" id="PTHR11786:SF8">
    <property type="entry name" value="ARYLAMINE N-ACETYLTRANSFERASE 1"/>
    <property type="match status" value="1"/>
</dbReference>
<dbReference type="EMBL" id="VXAY01002115">
    <property type="protein sequence ID" value="NXM27157.1"/>
    <property type="molecule type" value="Genomic_DNA"/>
</dbReference>
<proteinExistence type="inferred from homology"/>
<dbReference type="Gene3D" id="3.30.2140.20">
    <property type="match status" value="1"/>
</dbReference>
<dbReference type="PANTHER" id="PTHR11786">
    <property type="entry name" value="N-HYDROXYARYLAMINE O-ACETYLTRANSFERASE"/>
    <property type="match status" value="1"/>
</dbReference>
<keyword evidence="4 6" id="KW-0012">Acyltransferase</keyword>
<accession>A0A7L0ZED2</accession>
<sequence length="283" mass="32817">MNIQEYFGRISYNKPHKDADLQTLTAIFQHHIQAIPFENLSMHCGETIELDLQSTYNKIVRKKRGGWCLETNHLLFWALQELGYDTCILGGNSYEPAERAYTAEMNHILLKVVIQGNSYIVDAGFGGTYQMWQPLRLISGKDQPQVPGIFRFMEDNGTWYFEKVKRKHYIPEQSETPHFTDTPAVGNIRKIYRFTLEPRHINDFQELNTYLQVSPDNILQKKSLCSLQTTEGLIALVGWTLTEMKYNYTEDTDLVHVTTLTDEEVEKTLEDKFSIVLENKLVP</sequence>
<evidence type="ECO:0000256" key="4">
    <source>
        <dbReference type="ARBA" id="ARBA00023315"/>
    </source>
</evidence>
<name>A0A7L0ZED2_9PASS</name>
<evidence type="ECO:0000256" key="6">
    <source>
        <dbReference type="RuleBase" id="RU003452"/>
    </source>
</evidence>
<keyword evidence="8" id="KW-1185">Reference proteome</keyword>
<reference evidence="7 8" key="1">
    <citation type="submission" date="2019-09" db="EMBL/GenBank/DDBJ databases">
        <title>Bird 10,000 Genomes (B10K) Project - Family phase.</title>
        <authorList>
            <person name="Zhang G."/>
        </authorList>
    </citation>
    <scope>NUCLEOTIDE SEQUENCE [LARGE SCALE GENOMIC DNA]</scope>
    <source>
        <strain evidence="7">B10K-DU-002-07</strain>
        <tissue evidence="7">Muscle</tissue>
    </source>
</reference>
<comment type="similarity">
    <text evidence="1 6">Belongs to the arylamine N-acetyltransferase family.</text>
</comment>
<dbReference type="InterPro" id="IPR001447">
    <property type="entry name" value="Arylamine_N-AcTrfase"/>
</dbReference>
<dbReference type="SUPFAM" id="SSF54001">
    <property type="entry name" value="Cysteine proteinases"/>
    <property type="match status" value="1"/>
</dbReference>
<keyword evidence="3 6" id="KW-0808">Transferase</keyword>
<evidence type="ECO:0000313" key="7">
    <source>
        <dbReference type="EMBL" id="NXM27157.1"/>
    </source>
</evidence>
<dbReference type="AlphaFoldDB" id="A0A7L0ZED2"/>
<feature type="non-terminal residue" evidence="7">
    <location>
        <position position="283"/>
    </location>
</feature>
<dbReference type="InterPro" id="IPR038765">
    <property type="entry name" value="Papain-like_cys_pep_sf"/>
</dbReference>
<dbReference type="Pfam" id="PF00797">
    <property type="entry name" value="Acetyltransf_2"/>
    <property type="match status" value="1"/>
</dbReference>
<evidence type="ECO:0000256" key="5">
    <source>
        <dbReference type="ARBA" id="ARBA00052838"/>
    </source>
</evidence>
<evidence type="ECO:0000313" key="8">
    <source>
        <dbReference type="Proteomes" id="UP000564466"/>
    </source>
</evidence>